<keyword evidence="3" id="KW-1185">Reference proteome</keyword>
<dbReference type="RefSeq" id="WP_073038963.1">
    <property type="nucleotide sequence ID" value="NZ_FQUO01000001.1"/>
</dbReference>
<feature type="transmembrane region" description="Helical" evidence="1">
    <location>
        <begin position="121"/>
        <end position="147"/>
    </location>
</feature>
<keyword evidence="1" id="KW-0472">Membrane</keyword>
<keyword evidence="1" id="KW-1133">Transmembrane helix</keyword>
<dbReference type="AlphaFoldDB" id="A0A1M4SES8"/>
<dbReference type="EMBL" id="FQUO01000001">
    <property type="protein sequence ID" value="SHE30517.1"/>
    <property type="molecule type" value="Genomic_DNA"/>
</dbReference>
<feature type="transmembrane region" description="Helical" evidence="1">
    <location>
        <begin position="44"/>
        <end position="62"/>
    </location>
</feature>
<dbReference type="OrthoDB" id="9960682at2"/>
<sequence>MSWLNGVLDRIDVTSIYKNHLTTFYHYEKQQFYGKKEMPISDKLLFGILPLVIAVLLSWGGLRFNKDYVDIILTCLSIFIGLLFGLLTMVYSQVQENQKINGSNINPEDIKRVKAKIDLTIHLFINIAFSIVLSIFALILVLLTQFRPERLIDFFKEKSYFLDLKSTYLYVSNGVSFFLLIEFVLVLLMIIRRFMVLFLNQMSITGPKLYFENRE</sequence>
<dbReference type="STRING" id="1302690.BUE76_23335"/>
<accession>A0A1M4SES8</accession>
<proteinExistence type="predicted"/>
<keyword evidence="1" id="KW-0812">Transmembrane</keyword>
<feature type="transmembrane region" description="Helical" evidence="1">
    <location>
        <begin position="167"/>
        <end position="191"/>
    </location>
</feature>
<evidence type="ECO:0000256" key="1">
    <source>
        <dbReference type="SAM" id="Phobius"/>
    </source>
</evidence>
<reference evidence="2 3" key="1">
    <citation type="submission" date="2016-11" db="EMBL/GenBank/DDBJ databases">
        <authorList>
            <person name="Jaros S."/>
            <person name="Januszkiewicz K."/>
            <person name="Wedrychowicz H."/>
        </authorList>
    </citation>
    <scope>NUCLEOTIDE SEQUENCE [LARGE SCALE GENOMIC DNA]</scope>
    <source>
        <strain evidence="2 3">DSM 26897</strain>
    </source>
</reference>
<evidence type="ECO:0000313" key="2">
    <source>
        <dbReference type="EMBL" id="SHE30517.1"/>
    </source>
</evidence>
<organism evidence="2 3">
    <name type="scientific">Cnuella takakiae</name>
    <dbReference type="NCBI Taxonomy" id="1302690"/>
    <lineage>
        <taxon>Bacteria</taxon>
        <taxon>Pseudomonadati</taxon>
        <taxon>Bacteroidota</taxon>
        <taxon>Chitinophagia</taxon>
        <taxon>Chitinophagales</taxon>
        <taxon>Chitinophagaceae</taxon>
        <taxon>Cnuella</taxon>
    </lineage>
</organism>
<dbReference type="Proteomes" id="UP000184368">
    <property type="component" value="Unassembled WGS sequence"/>
</dbReference>
<evidence type="ECO:0000313" key="3">
    <source>
        <dbReference type="Proteomes" id="UP000184368"/>
    </source>
</evidence>
<gene>
    <name evidence="2" type="ORF">SAMN05444008_10195</name>
</gene>
<feature type="transmembrane region" description="Helical" evidence="1">
    <location>
        <begin position="68"/>
        <end position="91"/>
    </location>
</feature>
<protein>
    <submittedName>
        <fullName evidence="2">Uncharacterized protein</fullName>
    </submittedName>
</protein>
<name>A0A1M4SES8_9BACT</name>